<feature type="region of interest" description="Disordered" evidence="1">
    <location>
        <begin position="240"/>
        <end position="265"/>
    </location>
</feature>
<keyword evidence="3" id="KW-1185">Reference proteome</keyword>
<dbReference type="SUPFAM" id="SSF48403">
    <property type="entry name" value="Ankyrin repeat"/>
    <property type="match status" value="1"/>
</dbReference>
<dbReference type="Gene3D" id="3.40.50.410">
    <property type="entry name" value="von Willebrand factor, type A domain"/>
    <property type="match status" value="1"/>
</dbReference>
<dbReference type="STRING" id="743788.S8FUH9"/>
<name>S8FUH9_FOMSC</name>
<gene>
    <name evidence="2" type="ORF">FOMPIDRAFT_153346</name>
</gene>
<dbReference type="HOGENOM" id="CLU_024883_0_0_1"/>
<reference evidence="2 3" key="1">
    <citation type="journal article" date="2012" name="Science">
        <title>The Paleozoic origin of enzymatic lignin decomposition reconstructed from 31 fungal genomes.</title>
        <authorList>
            <person name="Floudas D."/>
            <person name="Binder M."/>
            <person name="Riley R."/>
            <person name="Barry K."/>
            <person name="Blanchette R.A."/>
            <person name="Henrissat B."/>
            <person name="Martinez A.T."/>
            <person name="Otillar R."/>
            <person name="Spatafora J.W."/>
            <person name="Yadav J.S."/>
            <person name="Aerts A."/>
            <person name="Benoit I."/>
            <person name="Boyd A."/>
            <person name="Carlson A."/>
            <person name="Copeland A."/>
            <person name="Coutinho P.M."/>
            <person name="de Vries R.P."/>
            <person name="Ferreira P."/>
            <person name="Findley K."/>
            <person name="Foster B."/>
            <person name="Gaskell J."/>
            <person name="Glotzer D."/>
            <person name="Gorecki P."/>
            <person name="Heitman J."/>
            <person name="Hesse C."/>
            <person name="Hori C."/>
            <person name="Igarashi K."/>
            <person name="Jurgens J.A."/>
            <person name="Kallen N."/>
            <person name="Kersten P."/>
            <person name="Kohler A."/>
            <person name="Kuees U."/>
            <person name="Kumar T.K.A."/>
            <person name="Kuo A."/>
            <person name="LaButti K."/>
            <person name="Larrondo L.F."/>
            <person name="Lindquist E."/>
            <person name="Ling A."/>
            <person name="Lombard V."/>
            <person name="Lucas S."/>
            <person name="Lundell T."/>
            <person name="Martin R."/>
            <person name="McLaughlin D.J."/>
            <person name="Morgenstern I."/>
            <person name="Morin E."/>
            <person name="Murat C."/>
            <person name="Nagy L.G."/>
            <person name="Nolan M."/>
            <person name="Ohm R.A."/>
            <person name="Patyshakuliyeva A."/>
            <person name="Rokas A."/>
            <person name="Ruiz-Duenas F.J."/>
            <person name="Sabat G."/>
            <person name="Salamov A."/>
            <person name="Samejima M."/>
            <person name="Schmutz J."/>
            <person name="Slot J.C."/>
            <person name="St John F."/>
            <person name="Stenlid J."/>
            <person name="Sun H."/>
            <person name="Sun S."/>
            <person name="Syed K."/>
            <person name="Tsang A."/>
            <person name="Wiebenga A."/>
            <person name="Young D."/>
            <person name="Pisabarro A."/>
            <person name="Eastwood D.C."/>
            <person name="Martin F."/>
            <person name="Cullen D."/>
            <person name="Grigoriev I.V."/>
            <person name="Hibbett D.S."/>
        </authorList>
    </citation>
    <scope>NUCLEOTIDE SEQUENCE</scope>
    <source>
        <strain evidence="3">FP-58527</strain>
    </source>
</reference>
<dbReference type="InterPro" id="IPR002110">
    <property type="entry name" value="Ankyrin_rpt"/>
</dbReference>
<dbReference type="Gene3D" id="1.25.40.20">
    <property type="entry name" value="Ankyrin repeat-containing domain"/>
    <property type="match status" value="2"/>
</dbReference>
<sequence>MTLHDDAFSGALTATLLEKYLKDAGPSAATLLNSPGGKKNVTPLAGACWGGHLNVVRLLLKNTSPKVDVNAADGNGRTALFYVCARSPPKYRAEIARALLDAGASIDAQLPQDDKSTAIMVALRQLRDKDLVHLLVDRNASLDLQNGKGQTARSIAKEVGMEQELLPADKRKANRNGFIDYLVSTVLFVVSYINVGMIKSAVKGVIGKIFNFTGKRDTAGVKEVAKDILSPKVAKEFNEKFDESTGTPSQKGPDPPSGPDAPTAEPRTVKEFQNVLTDYVTETGLSKFFPRDDPFIQDLAGRAAKLRESSDPLGKPENLKNLITLSLYHPIIYCDDSGSMATDDRYLKQRDLVSRIARIATKIVPDDFGVELRFINSRITKPNMTSDEIDQTLQTVSPRGGTKIGTTLKNDILKPLVYDRLADTQNPFRRPYLVCVITDGEPTSEPQSTFKDAIVECRATLDSHKYDPTSVMFCVSQIGDDPAAEAFLDALRSDVSIQDVVHSTAEKLDSKFDELRDNESRLEEWILRLLTKPLMGDD</sequence>
<dbReference type="InterPro" id="IPR036465">
    <property type="entry name" value="vWFA_dom_sf"/>
</dbReference>
<evidence type="ECO:0000256" key="1">
    <source>
        <dbReference type="SAM" id="MobiDB-lite"/>
    </source>
</evidence>
<dbReference type="InterPro" id="IPR036770">
    <property type="entry name" value="Ankyrin_rpt-contain_sf"/>
</dbReference>
<proteinExistence type="predicted"/>
<dbReference type="eggNOG" id="ENOG502QUI6">
    <property type="taxonomic scope" value="Eukaryota"/>
</dbReference>
<dbReference type="OrthoDB" id="2142040at2759"/>
<dbReference type="SUPFAM" id="SSF53300">
    <property type="entry name" value="vWA-like"/>
    <property type="match status" value="1"/>
</dbReference>
<organism evidence="2 3">
    <name type="scientific">Fomitopsis schrenkii</name>
    <name type="common">Brown rot fungus</name>
    <dbReference type="NCBI Taxonomy" id="2126942"/>
    <lineage>
        <taxon>Eukaryota</taxon>
        <taxon>Fungi</taxon>
        <taxon>Dikarya</taxon>
        <taxon>Basidiomycota</taxon>
        <taxon>Agaricomycotina</taxon>
        <taxon>Agaricomycetes</taxon>
        <taxon>Polyporales</taxon>
        <taxon>Fomitopsis</taxon>
    </lineage>
</organism>
<dbReference type="Pfam" id="PF12796">
    <property type="entry name" value="Ank_2"/>
    <property type="match status" value="1"/>
</dbReference>
<dbReference type="InParanoid" id="S8FUH9"/>
<dbReference type="EMBL" id="KE504125">
    <property type="protein sequence ID" value="EPT04826.1"/>
    <property type="molecule type" value="Genomic_DNA"/>
</dbReference>
<protein>
    <submittedName>
        <fullName evidence="2">Uncharacterized protein</fullName>
    </submittedName>
</protein>
<dbReference type="AlphaFoldDB" id="S8FUH9"/>
<evidence type="ECO:0000313" key="2">
    <source>
        <dbReference type="EMBL" id="EPT04826.1"/>
    </source>
</evidence>
<evidence type="ECO:0000313" key="3">
    <source>
        <dbReference type="Proteomes" id="UP000015241"/>
    </source>
</evidence>
<dbReference type="Proteomes" id="UP000015241">
    <property type="component" value="Unassembled WGS sequence"/>
</dbReference>
<accession>S8FUH9</accession>
<dbReference type="PANTHER" id="PTHR34706:SF3">
    <property type="entry name" value="ANKYRIN REPEAT PROTEIN (AFU_ORTHOLOGUE AFUA_7G06200)"/>
    <property type="match status" value="1"/>
</dbReference>
<dbReference type="PANTHER" id="PTHR34706">
    <property type="entry name" value="SLR1338 PROTEIN"/>
    <property type="match status" value="1"/>
</dbReference>
<dbReference type="SMART" id="SM00248">
    <property type="entry name" value="ANK"/>
    <property type="match status" value="3"/>
</dbReference>